<dbReference type="GO" id="GO:0004141">
    <property type="term" value="F:dethiobiotin synthase activity"/>
    <property type="evidence" value="ECO:0007669"/>
    <property type="project" value="UniProtKB-UniRule"/>
</dbReference>
<keyword evidence="10" id="KW-1185">Reference proteome</keyword>
<evidence type="ECO:0000256" key="4">
    <source>
        <dbReference type="ARBA" id="ARBA00022741"/>
    </source>
</evidence>
<comment type="subunit">
    <text evidence="8">Homodimer.</text>
</comment>
<dbReference type="KEGG" id="fsm:CCS41_09410"/>
<reference evidence="9 10" key="1">
    <citation type="submission" date="2017-05" db="EMBL/GenBank/DDBJ databases">
        <title>Genome sequence of Candidatus Fukatsuia symbiotica and Candidatus Hamiltonella defensa from Acyrthosiphon pisum strain 5D.</title>
        <authorList>
            <person name="Patel V.A."/>
            <person name="Chevignon G."/>
            <person name="Russell J.A."/>
            <person name="Oliver K.M."/>
        </authorList>
    </citation>
    <scope>NUCLEOTIDE SEQUENCE [LARGE SCALE GENOMIC DNA]</scope>
    <source>
        <strain evidence="9 10">5D</strain>
    </source>
</reference>
<dbReference type="PANTHER" id="PTHR43210:SF5">
    <property type="entry name" value="DETHIOBIOTIN SYNTHETASE"/>
    <property type="match status" value="1"/>
</dbReference>
<feature type="binding site" evidence="8">
    <location>
        <position position="55"/>
    </location>
    <ligand>
        <name>ATP</name>
        <dbReference type="ChEBI" id="CHEBI:30616"/>
    </ligand>
</feature>
<keyword evidence="2 8" id="KW-0436">Ligase</keyword>
<comment type="caution">
    <text evidence="8">Lacks conserved residue(s) required for the propagation of feature annotation.</text>
</comment>
<keyword evidence="4 8" id="KW-0547">Nucleotide-binding</keyword>
<feature type="binding site" evidence="8">
    <location>
        <begin position="13"/>
        <end position="18"/>
    </location>
    <ligand>
        <name>ATP</name>
        <dbReference type="ChEBI" id="CHEBI:30616"/>
    </ligand>
</feature>
<dbReference type="Gene3D" id="3.40.50.300">
    <property type="entry name" value="P-loop containing nucleotide triphosphate hydrolases"/>
    <property type="match status" value="1"/>
</dbReference>
<dbReference type="PIRSF" id="PIRSF006755">
    <property type="entry name" value="DTB_synth"/>
    <property type="match status" value="1"/>
</dbReference>
<feature type="binding site" evidence="8">
    <location>
        <position position="116"/>
    </location>
    <ligand>
        <name>Mg(2+)</name>
        <dbReference type="ChEBI" id="CHEBI:18420"/>
    </ligand>
</feature>
<evidence type="ECO:0000256" key="1">
    <source>
        <dbReference type="ARBA" id="ARBA00022490"/>
    </source>
</evidence>
<evidence type="ECO:0000313" key="10">
    <source>
        <dbReference type="Proteomes" id="UP000261875"/>
    </source>
</evidence>
<keyword evidence="3 8" id="KW-0479">Metal-binding</keyword>
<evidence type="ECO:0000256" key="2">
    <source>
        <dbReference type="ARBA" id="ARBA00022598"/>
    </source>
</evidence>
<dbReference type="SUPFAM" id="SSF52540">
    <property type="entry name" value="P-loop containing nucleoside triphosphate hydrolases"/>
    <property type="match status" value="1"/>
</dbReference>
<organism evidence="9 10">
    <name type="scientific">Candidatus Fukatsuia symbiotica</name>
    <dbReference type="NCBI Taxonomy" id="1878942"/>
    <lineage>
        <taxon>Bacteria</taxon>
        <taxon>Pseudomonadati</taxon>
        <taxon>Pseudomonadota</taxon>
        <taxon>Gammaproteobacteria</taxon>
        <taxon>Enterobacterales</taxon>
        <taxon>Yersiniaceae</taxon>
        <taxon>Candidatus Fukatsuia</taxon>
    </lineage>
</organism>
<dbReference type="InterPro" id="IPR004472">
    <property type="entry name" value="DTB_synth_BioD"/>
</dbReference>
<dbReference type="PANTHER" id="PTHR43210">
    <property type="entry name" value="DETHIOBIOTIN SYNTHETASE"/>
    <property type="match status" value="1"/>
</dbReference>
<protein>
    <recommendedName>
        <fullName evidence="8">ATP-dependent dethiobiotin synthetase BioD</fullName>
        <ecNumber evidence="8">6.3.3.3</ecNumber>
    </recommendedName>
    <alternativeName>
        <fullName evidence="8">DTB synthetase</fullName>
        <shortName evidence="8">DTBS</shortName>
    </alternativeName>
    <alternativeName>
        <fullName evidence="8">Dethiobiotin synthase</fullName>
    </alternativeName>
</protein>
<dbReference type="STRING" id="1878942.GCA_900128755_01019"/>
<dbReference type="EMBL" id="CP021659">
    <property type="protein sequence ID" value="AWK14644.1"/>
    <property type="molecule type" value="Genomic_DNA"/>
</dbReference>
<dbReference type="Proteomes" id="UP000261875">
    <property type="component" value="Chromosome"/>
</dbReference>
<dbReference type="CDD" id="cd03109">
    <property type="entry name" value="DTBS"/>
    <property type="match status" value="1"/>
</dbReference>
<keyword evidence="1 8" id="KW-0963">Cytoplasm</keyword>
<dbReference type="InterPro" id="IPR027417">
    <property type="entry name" value="P-loop_NTPase"/>
</dbReference>
<comment type="subcellular location">
    <subcellularLocation>
        <location evidence="8">Cytoplasm</location>
    </subcellularLocation>
</comment>
<name>A0A2U8I9D8_9GAMM</name>
<dbReference type="GO" id="GO:0005829">
    <property type="term" value="C:cytosol"/>
    <property type="evidence" value="ECO:0007669"/>
    <property type="project" value="TreeGrafter"/>
</dbReference>
<dbReference type="Pfam" id="PF13500">
    <property type="entry name" value="AAA_26"/>
    <property type="match status" value="1"/>
</dbReference>
<dbReference type="RefSeq" id="WP_072550694.1">
    <property type="nucleotide sequence ID" value="NZ_CP021659.1"/>
</dbReference>
<dbReference type="GO" id="GO:0042803">
    <property type="term" value="F:protein homodimerization activity"/>
    <property type="evidence" value="ECO:0007669"/>
    <property type="project" value="UniProtKB-ARBA"/>
</dbReference>
<dbReference type="GO" id="GO:0000287">
    <property type="term" value="F:magnesium ion binding"/>
    <property type="evidence" value="ECO:0007669"/>
    <property type="project" value="UniProtKB-UniRule"/>
</dbReference>
<gene>
    <name evidence="8" type="primary">bioD</name>
    <name evidence="9" type="ORF">CCS41_09410</name>
</gene>
<evidence type="ECO:0000313" key="9">
    <source>
        <dbReference type="EMBL" id="AWK14644.1"/>
    </source>
</evidence>
<dbReference type="EC" id="6.3.3.3" evidence="8"/>
<dbReference type="AlphaFoldDB" id="A0A2U8I9D8"/>
<feature type="active site" evidence="8">
    <location>
        <position position="38"/>
    </location>
</feature>
<proteinExistence type="inferred from homology"/>
<keyword evidence="6 8" id="KW-0067">ATP-binding</keyword>
<comment type="pathway">
    <text evidence="8">Cofactor biosynthesis; biotin biosynthesis; biotin from 7,8-diaminononanoate: step 1/2.</text>
</comment>
<keyword evidence="5 8" id="KW-0093">Biotin biosynthesis</keyword>
<keyword evidence="7 8" id="KW-0460">Magnesium</keyword>
<evidence type="ECO:0000256" key="6">
    <source>
        <dbReference type="ARBA" id="ARBA00022840"/>
    </source>
</evidence>
<feature type="binding site" evidence="8">
    <location>
        <position position="17"/>
    </location>
    <ligand>
        <name>Mg(2+)</name>
        <dbReference type="ChEBI" id="CHEBI:18420"/>
    </ligand>
</feature>
<feature type="binding site" evidence="8">
    <location>
        <position position="42"/>
    </location>
    <ligand>
        <name>substrate</name>
    </ligand>
</feature>
<feature type="binding site" evidence="8">
    <location>
        <begin position="116"/>
        <end position="119"/>
    </location>
    <ligand>
        <name>ATP</name>
        <dbReference type="ChEBI" id="CHEBI:30616"/>
    </ligand>
</feature>
<accession>A0A2U8I9D8</accession>
<comment type="cofactor">
    <cofactor evidence="8">
        <name>Mg(2+)</name>
        <dbReference type="ChEBI" id="CHEBI:18420"/>
    </cofactor>
</comment>
<dbReference type="UniPathway" id="UPA00078">
    <property type="reaction ID" value="UER00161"/>
</dbReference>
<feature type="binding site" evidence="8">
    <location>
        <position position="55"/>
    </location>
    <ligand>
        <name>Mg(2+)</name>
        <dbReference type="ChEBI" id="CHEBI:18420"/>
    </ligand>
</feature>
<evidence type="ECO:0000256" key="8">
    <source>
        <dbReference type="HAMAP-Rule" id="MF_00336"/>
    </source>
</evidence>
<comment type="similarity">
    <text evidence="8">Belongs to the dethiobiotin synthetase family.</text>
</comment>
<feature type="binding site" evidence="8">
    <location>
        <begin position="205"/>
        <end position="207"/>
    </location>
    <ligand>
        <name>ATP</name>
        <dbReference type="ChEBI" id="CHEBI:30616"/>
    </ligand>
</feature>
<dbReference type="HAMAP" id="MF_00336">
    <property type="entry name" value="BioD"/>
    <property type="match status" value="1"/>
</dbReference>
<comment type="function">
    <text evidence="8">Catalyzes a mechanistically unusual reaction, the ATP-dependent insertion of CO2 between the N7 and N8 nitrogen atoms of 7,8-diaminopelargonic acid (DAPA, also called 7,8-diammoniononanoate) to form a ureido ring.</text>
</comment>
<dbReference type="NCBIfam" id="TIGR00347">
    <property type="entry name" value="bioD"/>
    <property type="match status" value="1"/>
</dbReference>
<evidence type="ECO:0000256" key="5">
    <source>
        <dbReference type="ARBA" id="ARBA00022756"/>
    </source>
</evidence>
<dbReference type="OrthoDB" id="9802097at2"/>
<dbReference type="FunFam" id="3.40.50.300:FF:000292">
    <property type="entry name" value="ATP-dependent dethiobiotin synthetase BioD"/>
    <property type="match status" value="1"/>
</dbReference>
<feature type="binding site" evidence="8">
    <location>
        <begin position="176"/>
        <end position="177"/>
    </location>
    <ligand>
        <name>ATP</name>
        <dbReference type="ChEBI" id="CHEBI:30616"/>
    </ligand>
</feature>
<evidence type="ECO:0000256" key="7">
    <source>
        <dbReference type="ARBA" id="ARBA00022842"/>
    </source>
</evidence>
<comment type="catalytic activity">
    <reaction evidence="8">
        <text>(7R,8S)-7,8-diammoniononanoate + CO2 + ATP = (4R,5S)-dethiobiotin + ADP + phosphate + 3 H(+)</text>
        <dbReference type="Rhea" id="RHEA:15805"/>
        <dbReference type="ChEBI" id="CHEBI:15378"/>
        <dbReference type="ChEBI" id="CHEBI:16526"/>
        <dbReference type="ChEBI" id="CHEBI:30616"/>
        <dbReference type="ChEBI" id="CHEBI:43474"/>
        <dbReference type="ChEBI" id="CHEBI:149469"/>
        <dbReference type="ChEBI" id="CHEBI:149473"/>
        <dbReference type="ChEBI" id="CHEBI:456216"/>
        <dbReference type="EC" id="6.3.3.3"/>
    </reaction>
</comment>
<evidence type="ECO:0000256" key="3">
    <source>
        <dbReference type="ARBA" id="ARBA00022723"/>
    </source>
</evidence>
<dbReference type="GO" id="GO:0005524">
    <property type="term" value="F:ATP binding"/>
    <property type="evidence" value="ECO:0007669"/>
    <property type="project" value="UniProtKB-UniRule"/>
</dbReference>
<sequence>MIKRWFITGTDTGIGKTVASCALLQAANKQGYYTAGYKPVASGSVITAAGIRNSDALALQANSNQRLTYSQVNPLAFIEATSPHIACESEKRAIELAELSQGLRQLENRANWLVIEGAGGWFTPLSAQITFADWVKQEALPVILVIGIKLGAINHALLTAQAIELAGLTLAGWIANHIDPTAERQQEYLFTLTTRLTAPLLGIIPYLTSIDRQVMGDYLNIHLLDF</sequence>
<dbReference type="GO" id="GO:0009102">
    <property type="term" value="P:biotin biosynthetic process"/>
    <property type="evidence" value="ECO:0007669"/>
    <property type="project" value="UniProtKB-UniRule"/>
</dbReference>